<evidence type="ECO:0000256" key="7">
    <source>
        <dbReference type="ARBA" id="ARBA00023136"/>
    </source>
</evidence>
<keyword evidence="6 8" id="KW-1133">Transmembrane helix</keyword>
<dbReference type="PANTHER" id="PTHR36488:SF8">
    <property type="entry name" value="CASP-LIKE PROTEIN 1U1"/>
    <property type="match status" value="1"/>
</dbReference>
<dbReference type="InterPro" id="IPR044173">
    <property type="entry name" value="CASPL"/>
</dbReference>
<feature type="transmembrane region" description="Helical" evidence="8">
    <location>
        <begin position="122"/>
        <end position="146"/>
    </location>
</feature>
<sequence length="232" mass="25358">MCVYIIDIYIVTYTYRERQERVRGPIFHNFSSLVLWNFSLGKMEVQDAGKVGGHGGKEVMVANRRRMRGWDFLLRFLALGLTLVAAVLVGVDKQTKIVPFTLVPTLPPVNIPVTAKWHHMSAFVYFVVANAIACSYAAISLVLTLAGKEGLSVAIIIFDLVMVALLYSSGGAALAVGLLGYEGNSHVQWKKVCGVFGKFCNQAAIGISLSILGAVLFFLLVALAALHRRKKN</sequence>
<accession>A0A8S0RTH9</accession>
<dbReference type="EMBL" id="CACTIH010003723">
    <property type="protein sequence ID" value="CAA2983156.1"/>
    <property type="molecule type" value="Genomic_DNA"/>
</dbReference>
<evidence type="ECO:0000256" key="5">
    <source>
        <dbReference type="ARBA" id="ARBA00022692"/>
    </source>
</evidence>
<comment type="caution">
    <text evidence="10">The sequence shown here is derived from an EMBL/GenBank/DDBJ whole genome shotgun (WGS) entry which is preliminary data.</text>
</comment>
<dbReference type="OrthoDB" id="913854at2759"/>
<keyword evidence="4 8" id="KW-1003">Cell membrane</keyword>
<gene>
    <name evidence="10" type="ORF">OLEA9_A065543</name>
</gene>
<feature type="transmembrane region" description="Helical" evidence="8">
    <location>
        <begin position="153"/>
        <end position="181"/>
    </location>
</feature>
<dbReference type="NCBIfam" id="TIGR01569">
    <property type="entry name" value="A_tha_TIGR01569"/>
    <property type="match status" value="1"/>
</dbReference>
<evidence type="ECO:0000259" key="9">
    <source>
        <dbReference type="Pfam" id="PF04535"/>
    </source>
</evidence>
<comment type="subcellular location">
    <subcellularLocation>
        <location evidence="1 8">Cell membrane</location>
        <topology evidence="1 8">Multi-pass membrane protein</topology>
    </subcellularLocation>
</comment>
<dbReference type="AlphaFoldDB" id="A0A8S0RTH9"/>
<dbReference type="PANTHER" id="PTHR36488">
    <property type="entry name" value="CASP-LIKE PROTEIN 1U1"/>
    <property type="match status" value="1"/>
</dbReference>
<protein>
    <recommendedName>
        <fullName evidence="8">CASP-like protein</fullName>
    </recommendedName>
</protein>
<comment type="similarity">
    <text evidence="2 8">Belongs to the Casparian strip membrane proteins (CASP) family.</text>
</comment>
<name>A0A8S0RTH9_OLEEU</name>
<evidence type="ECO:0000256" key="6">
    <source>
        <dbReference type="ARBA" id="ARBA00022989"/>
    </source>
</evidence>
<dbReference type="GO" id="GO:0005886">
    <property type="term" value="C:plasma membrane"/>
    <property type="evidence" value="ECO:0007669"/>
    <property type="project" value="UniProtKB-SubCell"/>
</dbReference>
<dbReference type="InterPro" id="IPR006459">
    <property type="entry name" value="CASP/CASPL"/>
</dbReference>
<evidence type="ECO:0000256" key="8">
    <source>
        <dbReference type="RuleBase" id="RU361233"/>
    </source>
</evidence>
<dbReference type="Proteomes" id="UP000594638">
    <property type="component" value="Unassembled WGS sequence"/>
</dbReference>
<keyword evidence="11" id="KW-1185">Reference proteome</keyword>
<dbReference type="Gramene" id="OE9A065543T1">
    <property type="protein sequence ID" value="OE9A065543C1"/>
    <property type="gene ID" value="OE9A065543"/>
</dbReference>
<organism evidence="10 11">
    <name type="scientific">Olea europaea subsp. europaea</name>
    <dbReference type="NCBI Taxonomy" id="158383"/>
    <lineage>
        <taxon>Eukaryota</taxon>
        <taxon>Viridiplantae</taxon>
        <taxon>Streptophyta</taxon>
        <taxon>Embryophyta</taxon>
        <taxon>Tracheophyta</taxon>
        <taxon>Spermatophyta</taxon>
        <taxon>Magnoliopsida</taxon>
        <taxon>eudicotyledons</taxon>
        <taxon>Gunneridae</taxon>
        <taxon>Pentapetalae</taxon>
        <taxon>asterids</taxon>
        <taxon>lamiids</taxon>
        <taxon>Lamiales</taxon>
        <taxon>Oleaceae</taxon>
        <taxon>Oleeae</taxon>
        <taxon>Olea</taxon>
    </lineage>
</organism>
<keyword evidence="7 8" id="KW-0472">Membrane</keyword>
<reference evidence="10 11" key="1">
    <citation type="submission" date="2019-12" db="EMBL/GenBank/DDBJ databases">
        <authorList>
            <person name="Alioto T."/>
            <person name="Alioto T."/>
            <person name="Gomez Garrido J."/>
        </authorList>
    </citation>
    <scope>NUCLEOTIDE SEQUENCE [LARGE SCALE GENOMIC DNA]</scope>
</reference>
<evidence type="ECO:0000313" key="11">
    <source>
        <dbReference type="Proteomes" id="UP000594638"/>
    </source>
</evidence>
<feature type="transmembrane region" description="Helical" evidence="8">
    <location>
        <begin position="201"/>
        <end position="226"/>
    </location>
</feature>
<dbReference type="InterPro" id="IPR006702">
    <property type="entry name" value="CASP_dom"/>
</dbReference>
<comment type="subunit">
    <text evidence="3 8">Homodimer and heterodimers.</text>
</comment>
<evidence type="ECO:0000256" key="1">
    <source>
        <dbReference type="ARBA" id="ARBA00004651"/>
    </source>
</evidence>
<feature type="transmembrane region" description="Helical" evidence="8">
    <location>
        <begin position="72"/>
        <end position="91"/>
    </location>
</feature>
<evidence type="ECO:0000256" key="4">
    <source>
        <dbReference type="ARBA" id="ARBA00022475"/>
    </source>
</evidence>
<evidence type="ECO:0000256" key="3">
    <source>
        <dbReference type="ARBA" id="ARBA00011489"/>
    </source>
</evidence>
<proteinExistence type="inferred from homology"/>
<keyword evidence="5 8" id="KW-0812">Transmembrane</keyword>
<feature type="domain" description="Casparian strip membrane protein" evidence="9">
    <location>
        <begin position="65"/>
        <end position="216"/>
    </location>
</feature>
<dbReference type="Pfam" id="PF04535">
    <property type="entry name" value="CASP_dom"/>
    <property type="match status" value="1"/>
</dbReference>
<evidence type="ECO:0000313" key="10">
    <source>
        <dbReference type="EMBL" id="CAA2983156.1"/>
    </source>
</evidence>
<evidence type="ECO:0000256" key="2">
    <source>
        <dbReference type="ARBA" id="ARBA00007651"/>
    </source>
</evidence>